<dbReference type="PROSITE" id="PS50005">
    <property type="entry name" value="TPR"/>
    <property type="match status" value="1"/>
</dbReference>
<sequence>MQALFQGISFTWNWLTGQSKLLFFQEEDRLESSKLRSRVVSEDDENSLLKLSLSEEALKENFDYSFKTWMMLGVFLRENHQWEQAERVFKKAMQMVEESAKRMENSENAFSSSSLTSPNVSLLLLEMARNLEKLGKIEQAIEKLEKVIQLNVSKQDKVDALAELAWIYLSDEKFEKARLFISQIEELGNEDKRTRQLISHLLGNYHLSMGEPDLALQHYEKTVELDSTCVDALAVLGDIYFHHKKEKSKARTLWERAFTIDPLNNSISHYKLSNIIMKEDKNYERAKSILDAALKVDAKDANSNYLMAFCLDEMQCEAKDVVMFHYSEAMRLECQKKNLFVRFSDYLVRLGKYEWAIGILNTGMKLKPKETITFLSLREKIYETTKNYQNALDDCELLLKLISQTAISGSSSVYNTTHATQMSRDEVQERVATLKQRL</sequence>
<keyword evidence="5" id="KW-1185">Reference proteome</keyword>
<dbReference type="AlphaFoldDB" id="A0A6A5BWM4"/>
<organism evidence="4 5">
    <name type="scientific">Naegleria fowleri</name>
    <name type="common">Brain eating amoeba</name>
    <dbReference type="NCBI Taxonomy" id="5763"/>
    <lineage>
        <taxon>Eukaryota</taxon>
        <taxon>Discoba</taxon>
        <taxon>Heterolobosea</taxon>
        <taxon>Tetramitia</taxon>
        <taxon>Eutetramitia</taxon>
        <taxon>Vahlkampfiidae</taxon>
        <taxon>Naegleria</taxon>
    </lineage>
</organism>
<dbReference type="RefSeq" id="XP_044563584.1">
    <property type="nucleotide sequence ID" value="XM_044705081.1"/>
</dbReference>
<dbReference type="VEuPathDB" id="AmoebaDB:NfTy_033310"/>
<dbReference type="VEuPathDB" id="AmoebaDB:FDP41_001941"/>
<dbReference type="Gene3D" id="1.25.40.10">
    <property type="entry name" value="Tetratricopeptide repeat domain"/>
    <property type="match status" value="2"/>
</dbReference>
<evidence type="ECO:0008006" key="6">
    <source>
        <dbReference type="Google" id="ProtNLM"/>
    </source>
</evidence>
<dbReference type="OrthoDB" id="421075at2759"/>
<dbReference type="OMA" id="NTTHATQ"/>
<evidence type="ECO:0000256" key="2">
    <source>
        <dbReference type="ARBA" id="ARBA00038210"/>
    </source>
</evidence>
<proteinExistence type="inferred from homology"/>
<keyword evidence="1 3" id="KW-0802">TPR repeat</keyword>
<reference evidence="4 5" key="1">
    <citation type="journal article" date="2019" name="Sci. Rep.">
        <title>Nanopore sequencing improves the draft genome of the human pathogenic amoeba Naegleria fowleri.</title>
        <authorList>
            <person name="Liechti N."/>
            <person name="Schurch N."/>
            <person name="Bruggmann R."/>
            <person name="Wittwer M."/>
        </authorList>
    </citation>
    <scope>NUCLEOTIDE SEQUENCE [LARGE SCALE GENOMIC DNA]</scope>
    <source>
        <strain evidence="4 5">ATCC 30894</strain>
    </source>
</reference>
<dbReference type="Pfam" id="PF13432">
    <property type="entry name" value="TPR_16"/>
    <property type="match status" value="2"/>
</dbReference>
<feature type="repeat" description="TPR" evidence="3">
    <location>
        <begin position="66"/>
        <end position="99"/>
    </location>
</feature>
<evidence type="ECO:0000313" key="5">
    <source>
        <dbReference type="Proteomes" id="UP000444721"/>
    </source>
</evidence>
<gene>
    <name evidence="4" type="ORF">FDP41_001941</name>
</gene>
<dbReference type="PANTHER" id="PTHR12558:SF13">
    <property type="entry name" value="CELL DIVISION CYCLE PROTEIN 27 HOMOLOG"/>
    <property type="match status" value="1"/>
</dbReference>
<dbReference type="SMART" id="SM00028">
    <property type="entry name" value="TPR"/>
    <property type="match status" value="6"/>
</dbReference>
<dbReference type="Proteomes" id="UP000444721">
    <property type="component" value="Unassembled WGS sequence"/>
</dbReference>
<dbReference type="VEuPathDB" id="AmoebaDB:NF0009030"/>
<accession>A0A6A5BWM4</accession>
<evidence type="ECO:0000256" key="1">
    <source>
        <dbReference type="ARBA" id="ARBA00022803"/>
    </source>
</evidence>
<comment type="similarity">
    <text evidence="2">Belongs to the APC3/CDC27 family.</text>
</comment>
<evidence type="ECO:0000313" key="4">
    <source>
        <dbReference type="EMBL" id="KAF0978871.1"/>
    </source>
</evidence>
<dbReference type="PANTHER" id="PTHR12558">
    <property type="entry name" value="CELL DIVISION CYCLE 16,23,27"/>
    <property type="match status" value="1"/>
</dbReference>
<dbReference type="GeneID" id="68109159"/>
<protein>
    <recommendedName>
        <fullName evidence="6">MalT-like TPR region domain-containing protein</fullName>
    </recommendedName>
</protein>
<dbReference type="InterPro" id="IPR011990">
    <property type="entry name" value="TPR-like_helical_dom_sf"/>
</dbReference>
<name>A0A6A5BWM4_NAEFO</name>
<comment type="caution">
    <text evidence="4">The sequence shown here is derived from an EMBL/GenBank/DDBJ whole genome shotgun (WGS) entry which is preliminary data.</text>
</comment>
<dbReference type="EMBL" id="VFQX01000028">
    <property type="protein sequence ID" value="KAF0978871.1"/>
    <property type="molecule type" value="Genomic_DNA"/>
</dbReference>
<dbReference type="SUPFAM" id="SSF48452">
    <property type="entry name" value="TPR-like"/>
    <property type="match status" value="2"/>
</dbReference>
<evidence type="ECO:0000256" key="3">
    <source>
        <dbReference type="PROSITE-ProRule" id="PRU00339"/>
    </source>
</evidence>
<dbReference type="InterPro" id="IPR019734">
    <property type="entry name" value="TPR_rpt"/>
</dbReference>